<gene>
    <name evidence="2" type="ORF">FHS37_003504</name>
</gene>
<evidence type="ECO:0008006" key="4">
    <source>
        <dbReference type="Google" id="ProtNLM"/>
    </source>
</evidence>
<organism evidence="2 3">
    <name type="scientific">Streptomyces griseomycini</name>
    <dbReference type="NCBI Taxonomy" id="66895"/>
    <lineage>
        <taxon>Bacteria</taxon>
        <taxon>Bacillati</taxon>
        <taxon>Actinomycetota</taxon>
        <taxon>Actinomycetes</taxon>
        <taxon>Kitasatosporales</taxon>
        <taxon>Streptomycetaceae</taxon>
        <taxon>Streptomyces</taxon>
    </lineage>
</organism>
<proteinExistence type="predicted"/>
<dbReference type="Proteomes" id="UP000579523">
    <property type="component" value="Unassembled WGS sequence"/>
</dbReference>
<evidence type="ECO:0000313" key="2">
    <source>
        <dbReference type="EMBL" id="MBB4899444.1"/>
    </source>
</evidence>
<comment type="caution">
    <text evidence="2">The sequence shown here is derived from an EMBL/GenBank/DDBJ whole genome shotgun (WGS) entry which is preliminary data.</text>
</comment>
<name>A0A7W7M073_9ACTN</name>
<sequence>MSFQRTKTRQTSRAPGYAAEKARVEHLYAITDGEVVPEDSEPEVISCLDEFGPLNLQPHPGRQWTERSGRHEDPGREPRPRRRATYTRRTGSSISSPPTT</sequence>
<accession>A0A7W7M073</accession>
<feature type="region of interest" description="Disordered" evidence="1">
    <location>
        <begin position="51"/>
        <end position="100"/>
    </location>
</feature>
<reference evidence="2 3" key="1">
    <citation type="submission" date="2020-08" db="EMBL/GenBank/DDBJ databases">
        <title>Genomic Encyclopedia of Type Strains, Phase III (KMG-III): the genomes of soil and plant-associated and newly described type strains.</title>
        <authorList>
            <person name="Whitman W."/>
        </authorList>
    </citation>
    <scope>NUCLEOTIDE SEQUENCE [LARGE SCALE GENOMIC DNA]</scope>
    <source>
        <strain evidence="2 3">CECT 3273</strain>
    </source>
</reference>
<dbReference type="EMBL" id="JACHJI010000005">
    <property type="protein sequence ID" value="MBB4899444.1"/>
    <property type="molecule type" value="Genomic_DNA"/>
</dbReference>
<protein>
    <recommendedName>
        <fullName evidence="4">Transposase</fullName>
    </recommendedName>
</protein>
<evidence type="ECO:0000256" key="1">
    <source>
        <dbReference type="SAM" id="MobiDB-lite"/>
    </source>
</evidence>
<dbReference type="AlphaFoldDB" id="A0A7W7M073"/>
<evidence type="ECO:0000313" key="3">
    <source>
        <dbReference type="Proteomes" id="UP000579523"/>
    </source>
</evidence>
<keyword evidence="3" id="KW-1185">Reference proteome</keyword>
<feature type="compositionally biased region" description="Basic and acidic residues" evidence="1">
    <location>
        <begin position="64"/>
        <end position="78"/>
    </location>
</feature>